<dbReference type="RefSeq" id="WP_146571358.1">
    <property type="nucleotide sequence ID" value="NZ_SJPH01000001.1"/>
</dbReference>
<dbReference type="Proteomes" id="UP000318995">
    <property type="component" value="Unassembled WGS sequence"/>
</dbReference>
<organism evidence="2 3">
    <name type="scientific">Botrimarina hoheduenensis</name>
    <dbReference type="NCBI Taxonomy" id="2528000"/>
    <lineage>
        <taxon>Bacteria</taxon>
        <taxon>Pseudomonadati</taxon>
        <taxon>Planctomycetota</taxon>
        <taxon>Planctomycetia</taxon>
        <taxon>Pirellulales</taxon>
        <taxon>Lacipirellulaceae</taxon>
        <taxon>Botrimarina</taxon>
    </lineage>
</organism>
<evidence type="ECO:0000313" key="2">
    <source>
        <dbReference type="EMBL" id="TWT48926.1"/>
    </source>
</evidence>
<sequence>MSSLNHQETAALQEVDTQSLRLPGGKTAVVTTTWHTWLAYEELQAFYGWSEDEILTLLVEQCEAGDSDPSLAFEIVVEHAYAGCRHEDEQLHEADTGTLPLPLGRLPRHGQASRRQA</sequence>
<accession>A0A5C5WDB6</accession>
<name>A0A5C5WDB6_9BACT</name>
<feature type="compositionally biased region" description="Basic residues" evidence="1">
    <location>
        <begin position="106"/>
        <end position="117"/>
    </location>
</feature>
<proteinExistence type="predicted"/>
<feature type="region of interest" description="Disordered" evidence="1">
    <location>
        <begin position="92"/>
        <end position="117"/>
    </location>
</feature>
<protein>
    <submittedName>
        <fullName evidence="2">Uncharacterized protein</fullName>
    </submittedName>
</protein>
<reference evidence="2 3" key="1">
    <citation type="submission" date="2019-02" db="EMBL/GenBank/DDBJ databases">
        <title>Deep-cultivation of Planctomycetes and their phenomic and genomic characterization uncovers novel biology.</title>
        <authorList>
            <person name="Wiegand S."/>
            <person name="Jogler M."/>
            <person name="Boedeker C."/>
            <person name="Pinto D."/>
            <person name="Vollmers J."/>
            <person name="Rivas-Marin E."/>
            <person name="Kohn T."/>
            <person name="Peeters S.H."/>
            <person name="Heuer A."/>
            <person name="Rast P."/>
            <person name="Oberbeckmann S."/>
            <person name="Bunk B."/>
            <person name="Jeske O."/>
            <person name="Meyerdierks A."/>
            <person name="Storesund J.E."/>
            <person name="Kallscheuer N."/>
            <person name="Luecker S."/>
            <person name="Lage O.M."/>
            <person name="Pohl T."/>
            <person name="Merkel B.J."/>
            <person name="Hornburger P."/>
            <person name="Mueller R.-W."/>
            <person name="Bruemmer F."/>
            <person name="Labrenz M."/>
            <person name="Spormann A.M."/>
            <person name="Op Den Camp H."/>
            <person name="Overmann J."/>
            <person name="Amann R."/>
            <person name="Jetten M.S.M."/>
            <person name="Mascher T."/>
            <person name="Medema M.H."/>
            <person name="Devos D.P."/>
            <person name="Kaster A.-K."/>
            <person name="Ovreas L."/>
            <person name="Rohde M."/>
            <person name="Galperin M.Y."/>
            <person name="Jogler C."/>
        </authorList>
    </citation>
    <scope>NUCLEOTIDE SEQUENCE [LARGE SCALE GENOMIC DNA]</scope>
    <source>
        <strain evidence="2 3">Pla111</strain>
    </source>
</reference>
<evidence type="ECO:0000313" key="3">
    <source>
        <dbReference type="Proteomes" id="UP000318995"/>
    </source>
</evidence>
<dbReference type="AlphaFoldDB" id="A0A5C5WDB6"/>
<keyword evidence="3" id="KW-1185">Reference proteome</keyword>
<dbReference type="EMBL" id="SJPH01000001">
    <property type="protein sequence ID" value="TWT48926.1"/>
    <property type="molecule type" value="Genomic_DNA"/>
</dbReference>
<gene>
    <name evidence="2" type="ORF">Pla111_07040</name>
</gene>
<comment type="caution">
    <text evidence="2">The sequence shown here is derived from an EMBL/GenBank/DDBJ whole genome shotgun (WGS) entry which is preliminary data.</text>
</comment>
<feature type="compositionally biased region" description="Low complexity" evidence="1">
    <location>
        <begin position="96"/>
        <end position="105"/>
    </location>
</feature>
<evidence type="ECO:0000256" key="1">
    <source>
        <dbReference type="SAM" id="MobiDB-lite"/>
    </source>
</evidence>